<dbReference type="OrthoDB" id="9774199at2"/>
<dbReference type="SUPFAM" id="SSF51735">
    <property type="entry name" value="NAD(P)-binding Rossmann-fold domains"/>
    <property type="match status" value="1"/>
</dbReference>
<dbReference type="EMBL" id="RQEP01000010">
    <property type="protein sequence ID" value="TGK05072.1"/>
    <property type="molecule type" value="Genomic_DNA"/>
</dbReference>
<proteinExistence type="predicted"/>
<dbReference type="Gene3D" id="3.40.50.720">
    <property type="entry name" value="NAD(P)-binding Rossmann-like Domain"/>
    <property type="match status" value="1"/>
</dbReference>
<feature type="domain" description="NAD(P)-binding" evidence="3">
    <location>
        <begin position="8"/>
        <end position="196"/>
    </location>
</feature>
<keyword evidence="5" id="KW-1185">Reference proteome</keyword>
<reference evidence="4" key="1">
    <citation type="journal article" date="2019" name="PLoS Negl. Trop. Dis.">
        <title>Revisiting the worldwide diversity of Leptospira species in the environment.</title>
        <authorList>
            <person name="Vincent A.T."/>
            <person name="Schiettekatte O."/>
            <person name="Bourhy P."/>
            <person name="Veyrier F.J."/>
            <person name="Picardeau M."/>
        </authorList>
    </citation>
    <scope>NUCLEOTIDE SEQUENCE [LARGE SCALE GENOMIC DNA]</scope>
    <source>
        <strain evidence="4">SSS9</strain>
    </source>
</reference>
<gene>
    <name evidence="4" type="ORF">EHO59_09545</name>
</gene>
<comment type="caution">
    <text evidence="4">The sequence shown here is derived from an EMBL/GenBank/DDBJ whole genome shotgun (WGS) entry which is preliminary data.</text>
</comment>
<evidence type="ECO:0000313" key="5">
    <source>
        <dbReference type="Proteomes" id="UP000297453"/>
    </source>
</evidence>
<dbReference type="RefSeq" id="WP_135587278.1">
    <property type="nucleotide sequence ID" value="NZ_RQEP01000010.1"/>
</dbReference>
<dbReference type="InterPro" id="IPR036291">
    <property type="entry name" value="NAD(P)-bd_dom_sf"/>
</dbReference>
<keyword evidence="1" id="KW-0602">Photosynthesis</keyword>
<dbReference type="GO" id="GO:0015979">
    <property type="term" value="P:photosynthesis"/>
    <property type="evidence" value="ECO:0007669"/>
    <property type="project" value="UniProtKB-KW"/>
</dbReference>
<dbReference type="PANTHER" id="PTHR47128:SF2">
    <property type="entry name" value="PROTEIN HIGH CHLOROPHYLL FLUORESCENCE PHENOTYPE 244, CHLOROPLASTIC"/>
    <property type="match status" value="1"/>
</dbReference>
<dbReference type="InterPro" id="IPR016040">
    <property type="entry name" value="NAD(P)-bd_dom"/>
</dbReference>
<name>A0A4R9G108_9LEPT</name>
<dbReference type="PANTHER" id="PTHR47128">
    <property type="match status" value="1"/>
</dbReference>
<accession>A0A4R9G108</accession>
<sequence length="286" mass="32249">MKRILVVGATGNLGRLVVSELKQKGYWIRILARSVSKLQILKGEFDDHKIGDILDPESMRTAFSEIDTVISCAGASLNLKDFSDNKTFEEINLGGNLNVLREALRAGVSKFIYTSFLRAEGIQKAEYIRSHDLFSEAIRNSGINYTIVRPTAFFSILLEFLEFAKKGIGIVIGDGKARINPIHEKDVAKAVVDALGSEEEEINIGGPDIFTRDQITELALKVCGKSKKPIHIPIFLNRILVYLLRPFNRRIFQFMQFGNTVHTLDIVGPQYGVLRLEDYFREKSKR</sequence>
<dbReference type="Proteomes" id="UP000297453">
    <property type="component" value="Unassembled WGS sequence"/>
</dbReference>
<keyword evidence="2" id="KW-0604">Photosystem II</keyword>
<dbReference type="CDD" id="cd05243">
    <property type="entry name" value="SDR_a5"/>
    <property type="match status" value="1"/>
</dbReference>
<evidence type="ECO:0000256" key="2">
    <source>
        <dbReference type="ARBA" id="ARBA00023276"/>
    </source>
</evidence>
<dbReference type="Pfam" id="PF13460">
    <property type="entry name" value="NAD_binding_10"/>
    <property type="match status" value="1"/>
</dbReference>
<protein>
    <submittedName>
        <fullName evidence="4">SDR family oxidoreductase</fullName>
    </submittedName>
</protein>
<organism evidence="4 5">
    <name type="scientific">Leptospira semungkisensis</name>
    <dbReference type="NCBI Taxonomy" id="2484985"/>
    <lineage>
        <taxon>Bacteria</taxon>
        <taxon>Pseudomonadati</taxon>
        <taxon>Spirochaetota</taxon>
        <taxon>Spirochaetia</taxon>
        <taxon>Leptospirales</taxon>
        <taxon>Leptospiraceae</taxon>
        <taxon>Leptospira</taxon>
    </lineage>
</organism>
<evidence type="ECO:0000259" key="3">
    <source>
        <dbReference type="Pfam" id="PF13460"/>
    </source>
</evidence>
<dbReference type="GO" id="GO:0009523">
    <property type="term" value="C:photosystem II"/>
    <property type="evidence" value="ECO:0007669"/>
    <property type="project" value="UniProtKB-KW"/>
</dbReference>
<dbReference type="AlphaFoldDB" id="A0A4R9G108"/>
<evidence type="ECO:0000313" key="4">
    <source>
        <dbReference type="EMBL" id="TGK05072.1"/>
    </source>
</evidence>
<evidence type="ECO:0000256" key="1">
    <source>
        <dbReference type="ARBA" id="ARBA00022531"/>
    </source>
</evidence>
<dbReference type="InterPro" id="IPR044256">
    <property type="entry name" value="HCF244-like"/>
</dbReference>